<proteinExistence type="predicted"/>
<keyword evidence="6" id="KW-0508">mRNA splicing</keyword>
<feature type="domain" description="SURP motif" evidence="8">
    <location>
        <begin position="184"/>
        <end position="226"/>
    </location>
</feature>
<evidence type="ECO:0000256" key="4">
    <source>
        <dbReference type="ARBA" id="ARBA00023015"/>
    </source>
</evidence>
<gene>
    <name evidence="10" type="primary">LOC113514647</name>
</gene>
<evidence type="ECO:0000256" key="1">
    <source>
        <dbReference type="ARBA" id="ARBA00022664"/>
    </source>
</evidence>
<evidence type="ECO:0000259" key="8">
    <source>
        <dbReference type="PROSITE" id="PS50128"/>
    </source>
</evidence>
<feature type="region of interest" description="Disordered" evidence="7">
    <location>
        <begin position="576"/>
        <end position="756"/>
    </location>
</feature>
<dbReference type="InterPro" id="IPR000061">
    <property type="entry name" value="Surp"/>
</dbReference>
<feature type="compositionally biased region" description="Basic and acidic residues" evidence="7">
    <location>
        <begin position="613"/>
        <end position="646"/>
    </location>
</feature>
<dbReference type="Pfam" id="PF09750">
    <property type="entry name" value="DRY_EERY"/>
    <property type="match status" value="1"/>
</dbReference>
<feature type="region of interest" description="Disordered" evidence="7">
    <location>
        <begin position="478"/>
        <end position="552"/>
    </location>
</feature>
<sequence length="957" mass="110249">MSVKWTASHSDSGILRKSEFKEKKEDLFVFGYSCKLFRDNEKALHIDQGKHLIPWMGDETLKIDRYDARGALHDLSTLEAPPGGYDWRIELTRNELEVEQLCDEERYRALHTDEDEEEMYKEEELKRLHAAGYGQVGFNYESTAEPAQPPQPVEVDEPFVPTPTFRALLPADMVLPESMKQNAIIEKTAKFIALQGVQMEILIKTKQGDNPQFKFLNKDSVLHPYYTALIALVKAEKWPEKKVEVIEEKHEPEEYLHPSLATVIESAPSIPSIHYKPSADCDYTMLISKMRGEATLDEAYTPELAPGEVAPPGTEPLPPRSNAEISRAPVMYNRAGDENHHVTSTPANLQMSQEQYRQQYAAYYQQYMAAHAPPDPKKETPPAPLKSTGLSLMKNYDTDSDSDVSDFDDTSSTDSKEPAIVKPPEDVQLVIDKMAAYVARNGDEFAEIVRSKNDPRFTFLEPDNVYHPYYKRLMQEKRGIDVNGKSRERKQNKSSAPVSFSIKKLKEPDPILPKPALPYESSSDDDSEQQTDKVEEPKDVPKSVPQVSPIVIPPPVVYKIEPTQINEVQLVAPIETVTPVPKPEPIVEVKEIPNETKQEEKPVPTELVNNTSKEIDEVKKEPRPPEEKKEEKKEEKYKERERASPRREKKKHRDKDKDRKKEYHSKSTSREETKDRRVDRRSVEKEKKREREREKEREIDKEKKRQRISKEELENEIISLEDNSDDLIDLTGDQSDTKADCETEGERAKQQERRRRAAEFLKKVGVDPAAAALPTSSLASAMVDTLESLRKKKADEEDKRRRREKRRHRDRHGYEDGSDRFHRKSKRRKYKSSDDNEESDYDGSKKKKRKKDKQRSSSRSKRRKSETGIEEEPALNINLTNTLKELRTSSPTKELGLQDMDDMTQHSLRYETSSDEVDDEQETRNAKKKKENREYSEGEWSSDSEQDSASSPPPKND</sequence>
<feature type="region of interest" description="Disordered" evidence="7">
    <location>
        <begin position="788"/>
        <end position="957"/>
    </location>
</feature>
<evidence type="ECO:0000256" key="2">
    <source>
        <dbReference type="ARBA" id="ARBA00022737"/>
    </source>
</evidence>
<dbReference type="PROSITE" id="PS50128">
    <property type="entry name" value="SURP"/>
    <property type="match status" value="2"/>
</dbReference>
<feature type="compositionally biased region" description="Basic and acidic residues" evidence="7">
    <location>
        <begin position="655"/>
        <end position="712"/>
    </location>
</feature>
<dbReference type="SUPFAM" id="SSF109905">
    <property type="entry name" value="Surp module (SWAP domain)"/>
    <property type="match status" value="2"/>
</dbReference>
<evidence type="ECO:0000313" key="9">
    <source>
        <dbReference type="Proteomes" id="UP001652740"/>
    </source>
</evidence>
<feature type="compositionally biased region" description="Polar residues" evidence="7">
    <location>
        <begin position="877"/>
        <end position="892"/>
    </location>
</feature>
<dbReference type="Proteomes" id="UP001652740">
    <property type="component" value="Unplaced"/>
</dbReference>
<organism evidence="9 10">
    <name type="scientific">Galleria mellonella</name>
    <name type="common">Greater wax moth</name>
    <dbReference type="NCBI Taxonomy" id="7137"/>
    <lineage>
        <taxon>Eukaryota</taxon>
        <taxon>Metazoa</taxon>
        <taxon>Ecdysozoa</taxon>
        <taxon>Arthropoda</taxon>
        <taxon>Hexapoda</taxon>
        <taxon>Insecta</taxon>
        <taxon>Pterygota</taxon>
        <taxon>Neoptera</taxon>
        <taxon>Endopterygota</taxon>
        <taxon>Lepidoptera</taxon>
        <taxon>Glossata</taxon>
        <taxon>Ditrysia</taxon>
        <taxon>Pyraloidea</taxon>
        <taxon>Pyralidae</taxon>
        <taxon>Galleriinae</taxon>
        <taxon>Galleria</taxon>
    </lineage>
</organism>
<feature type="compositionally biased region" description="Basic and acidic residues" evidence="7">
    <location>
        <begin position="585"/>
        <end position="603"/>
    </location>
</feature>
<keyword evidence="3" id="KW-0694">RNA-binding</keyword>
<dbReference type="InterPro" id="IPR019147">
    <property type="entry name" value="SWAP_N_domain"/>
</dbReference>
<evidence type="ECO:0000256" key="7">
    <source>
        <dbReference type="SAM" id="MobiDB-lite"/>
    </source>
</evidence>
<dbReference type="Pfam" id="PF01805">
    <property type="entry name" value="Surp"/>
    <property type="match status" value="2"/>
</dbReference>
<keyword evidence="2" id="KW-0677">Repeat</keyword>
<feature type="domain" description="SURP motif" evidence="8">
    <location>
        <begin position="430"/>
        <end position="470"/>
    </location>
</feature>
<name>A0ABM3ML80_GALME</name>
<dbReference type="PANTHER" id="PTHR13161">
    <property type="entry name" value="SPLICING FACTOR SUPPRESSOR OF WHITE APRICOT"/>
    <property type="match status" value="1"/>
</dbReference>
<dbReference type="SMART" id="SM01141">
    <property type="entry name" value="DRY_EERY"/>
    <property type="match status" value="1"/>
</dbReference>
<feature type="compositionally biased region" description="Basic and acidic residues" evidence="7">
    <location>
        <begin position="478"/>
        <end position="491"/>
    </location>
</feature>
<evidence type="ECO:0000256" key="6">
    <source>
        <dbReference type="ARBA" id="ARBA00023187"/>
    </source>
</evidence>
<feature type="compositionally biased region" description="Basic and acidic residues" evidence="7">
    <location>
        <begin position="788"/>
        <end position="799"/>
    </location>
</feature>
<keyword evidence="4" id="KW-0805">Transcription regulation</keyword>
<feature type="compositionally biased region" description="Basic residues" evidence="7">
    <location>
        <begin position="800"/>
        <end position="811"/>
    </location>
</feature>
<protein>
    <submittedName>
        <fullName evidence="10">Protein suppressor of white apricot-like isoform X1</fullName>
    </submittedName>
</protein>
<accession>A0ABM3ML80</accession>
<dbReference type="PANTHER" id="PTHR13161:SF15">
    <property type="entry name" value="SPLICING FACTOR, SUPPRESSOR OF WHITE-APRICOT HOMOLOG"/>
    <property type="match status" value="1"/>
</dbReference>
<keyword evidence="9" id="KW-1185">Reference proteome</keyword>
<dbReference type="GeneID" id="113514647"/>
<dbReference type="InterPro" id="IPR035967">
    <property type="entry name" value="SWAP/Surp_sf"/>
</dbReference>
<reference evidence="10" key="1">
    <citation type="submission" date="2025-08" db="UniProtKB">
        <authorList>
            <consortium name="RefSeq"/>
        </authorList>
    </citation>
    <scope>IDENTIFICATION</scope>
    <source>
        <tissue evidence="10">Whole larvae</tissue>
    </source>
</reference>
<feature type="compositionally biased region" description="Basic and acidic residues" evidence="7">
    <location>
        <begin position="530"/>
        <end position="541"/>
    </location>
</feature>
<dbReference type="SMART" id="SM00648">
    <property type="entry name" value="SWAP"/>
    <property type="match status" value="2"/>
</dbReference>
<evidence type="ECO:0000313" key="10">
    <source>
        <dbReference type="RefSeq" id="XP_052751913.1"/>
    </source>
</evidence>
<feature type="compositionally biased region" description="Basic residues" evidence="7">
    <location>
        <begin position="821"/>
        <end position="830"/>
    </location>
</feature>
<dbReference type="Gene3D" id="1.10.10.790">
    <property type="entry name" value="Surp module"/>
    <property type="match status" value="2"/>
</dbReference>
<feature type="compositionally biased region" description="Basic residues" evidence="7">
    <location>
        <begin position="845"/>
        <end position="864"/>
    </location>
</feature>
<dbReference type="InterPro" id="IPR040397">
    <property type="entry name" value="SWAP"/>
</dbReference>
<feature type="compositionally biased region" description="Acidic residues" evidence="7">
    <location>
        <begin position="398"/>
        <end position="411"/>
    </location>
</feature>
<evidence type="ECO:0000256" key="5">
    <source>
        <dbReference type="ARBA" id="ARBA00023163"/>
    </source>
</evidence>
<feature type="region of interest" description="Disordered" evidence="7">
    <location>
        <begin position="372"/>
        <end position="424"/>
    </location>
</feature>
<dbReference type="RefSeq" id="XP_052751913.1">
    <property type="nucleotide sequence ID" value="XM_052895953.1"/>
</dbReference>
<keyword evidence="5" id="KW-0804">Transcription</keyword>
<evidence type="ECO:0000256" key="3">
    <source>
        <dbReference type="ARBA" id="ARBA00022884"/>
    </source>
</evidence>
<feature type="compositionally biased region" description="Basic and acidic residues" evidence="7">
    <location>
        <begin position="414"/>
        <end position="424"/>
    </location>
</feature>
<keyword evidence="1" id="KW-0507">mRNA processing</keyword>
<feature type="compositionally biased region" description="Basic and acidic residues" evidence="7">
    <location>
        <begin position="735"/>
        <end position="756"/>
    </location>
</feature>